<feature type="coiled-coil region" evidence="1">
    <location>
        <begin position="217"/>
        <end position="255"/>
    </location>
</feature>
<accession>A0A8I2H8V1</accession>
<evidence type="ECO:0000256" key="1">
    <source>
        <dbReference type="SAM" id="Coils"/>
    </source>
</evidence>
<keyword evidence="1" id="KW-0175">Coiled coil</keyword>
<reference evidence="3" key="1">
    <citation type="submission" date="2019-10" db="EMBL/GenBank/DDBJ databases">
        <authorList>
            <person name="Paulsen S."/>
        </authorList>
    </citation>
    <scope>NUCLEOTIDE SEQUENCE</scope>
    <source>
        <strain evidence="3">LMG 19692</strain>
    </source>
</reference>
<keyword evidence="2" id="KW-1133">Transmembrane helix</keyword>
<dbReference type="RefSeq" id="WP_193522612.1">
    <property type="nucleotide sequence ID" value="NZ_CBCSDF010000028.1"/>
</dbReference>
<keyword evidence="2" id="KW-0812">Transmembrane</keyword>
<dbReference type="AlphaFoldDB" id="A0A8I2H8V1"/>
<keyword evidence="2" id="KW-0472">Membrane</keyword>
<gene>
    <name evidence="3" type="ORF">F9Y85_23840</name>
    <name evidence="4" type="ORF">R5H13_09325</name>
</gene>
<feature type="transmembrane region" description="Helical" evidence="2">
    <location>
        <begin position="343"/>
        <end position="367"/>
    </location>
</feature>
<evidence type="ECO:0000313" key="3">
    <source>
        <dbReference type="EMBL" id="NLR24287.1"/>
    </source>
</evidence>
<evidence type="ECO:0000313" key="5">
    <source>
        <dbReference type="Proteomes" id="UP000646877"/>
    </source>
</evidence>
<reference evidence="4 6" key="2">
    <citation type="submission" date="2023-10" db="EMBL/GenBank/DDBJ databases">
        <title>To unveil natural product biosynthetic capacity in Pseudoalteromonas.</title>
        <authorList>
            <person name="Wang J."/>
        </authorList>
    </citation>
    <scope>NUCLEOTIDE SEQUENCE [LARGE SCALE GENOMIC DNA]</scope>
    <source>
        <strain evidence="4 6">DSM 15914</strain>
    </source>
</reference>
<sequence>MNQNQINQVQGHVDRYFQLNMTSLLNASFPELNENEVCIGQYTLKEFLSLSNKVFNQFREELKTSFLKSLPFQYQFHNEFGGGDLNSDLANFIAYSETNRFPNAVSHLSRLVHYQAVNGFWEKTKRKYFRHSEENLNSERERIELVSKQLESSLNKYNEQLKSLEATKEDLSQFTQVKQKELSEIESLLGASRNHNSEISELHSTATSLSERIQSLLDSSDTRKEEIEEINKEAKNELNKIANTREEQIKTIKKQNTSFDSLESSFDEKLELVNSKTSLFEERNKYLDDLIGREVGASLFETFKQRKGELSSSITFWTWAVPVTAFATIAWIFFLFGNGDLNALGWQVVFVNSLKALPAIGLLLFAISQYTKERNFQEEYAFKSAVVLTVNSYADQLQKEENKDQLIMDSVNAIYKTPLPTKIAKNADSKGLAETAKELKDLASTFVSKK</sequence>
<keyword evidence="6" id="KW-1185">Reference proteome</keyword>
<dbReference type="Proteomes" id="UP000646877">
    <property type="component" value="Unassembled WGS sequence"/>
</dbReference>
<dbReference type="EMBL" id="WEIA01000027">
    <property type="protein sequence ID" value="NLR24287.1"/>
    <property type="molecule type" value="Genomic_DNA"/>
</dbReference>
<evidence type="ECO:0000313" key="4">
    <source>
        <dbReference type="EMBL" id="WOX30438.1"/>
    </source>
</evidence>
<name>A0A8I2H8V1_9GAMM</name>
<evidence type="ECO:0000256" key="2">
    <source>
        <dbReference type="SAM" id="Phobius"/>
    </source>
</evidence>
<feature type="transmembrane region" description="Helical" evidence="2">
    <location>
        <begin position="314"/>
        <end position="337"/>
    </location>
</feature>
<dbReference type="Proteomes" id="UP001304419">
    <property type="component" value="Chromosome 1"/>
</dbReference>
<dbReference type="EMBL" id="CP137578">
    <property type="protein sequence ID" value="WOX30438.1"/>
    <property type="molecule type" value="Genomic_DNA"/>
</dbReference>
<proteinExistence type="predicted"/>
<organism evidence="3 5">
    <name type="scientific">Pseudoalteromonas maricaloris</name>
    <dbReference type="NCBI Taxonomy" id="184924"/>
    <lineage>
        <taxon>Bacteria</taxon>
        <taxon>Pseudomonadati</taxon>
        <taxon>Pseudomonadota</taxon>
        <taxon>Gammaproteobacteria</taxon>
        <taxon>Alteromonadales</taxon>
        <taxon>Pseudoalteromonadaceae</taxon>
        <taxon>Pseudoalteromonas</taxon>
    </lineage>
</organism>
<dbReference type="Gene3D" id="1.10.287.1490">
    <property type="match status" value="1"/>
</dbReference>
<evidence type="ECO:0000313" key="6">
    <source>
        <dbReference type="Proteomes" id="UP001304419"/>
    </source>
</evidence>
<protein>
    <submittedName>
        <fullName evidence="3">Uncharacterized protein</fullName>
    </submittedName>
</protein>
<feature type="coiled-coil region" evidence="1">
    <location>
        <begin position="140"/>
        <end position="174"/>
    </location>
</feature>